<dbReference type="EMBL" id="JARACI010000018">
    <property type="protein sequence ID" value="MDD9204853.1"/>
    <property type="molecule type" value="Genomic_DNA"/>
</dbReference>
<evidence type="ECO:0000313" key="2">
    <source>
        <dbReference type="EMBL" id="MDD9204853.1"/>
    </source>
</evidence>
<comment type="caution">
    <text evidence="2">The sequence shown here is derived from an EMBL/GenBank/DDBJ whole genome shotgun (WGS) entry which is preliminary data.</text>
</comment>
<feature type="domain" description="RecX first three-helical" evidence="1">
    <location>
        <begin position="20"/>
        <end position="58"/>
    </location>
</feature>
<dbReference type="Proteomes" id="UP001165561">
    <property type="component" value="Unassembled WGS sequence"/>
</dbReference>
<protein>
    <submittedName>
        <fullName evidence="2">Regulatory protein RecX</fullName>
    </submittedName>
</protein>
<gene>
    <name evidence="2" type="ORF">PU560_00070</name>
</gene>
<feature type="non-terminal residue" evidence="2">
    <location>
        <position position="74"/>
    </location>
</feature>
<dbReference type="InterPro" id="IPR036388">
    <property type="entry name" value="WH-like_DNA-bd_sf"/>
</dbReference>
<dbReference type="InterPro" id="IPR053926">
    <property type="entry name" value="RecX_HTH_1st"/>
</dbReference>
<reference evidence="2" key="1">
    <citation type="submission" date="2023-02" db="EMBL/GenBank/DDBJ databases">
        <title>Georgenia sp.10Sc9-8, isolated from a soil sample collected from the Taklamakan desert.</title>
        <authorList>
            <person name="Liu S."/>
        </authorList>
    </citation>
    <scope>NUCLEOTIDE SEQUENCE</scope>
    <source>
        <strain evidence="2">10Sc9-8</strain>
    </source>
</reference>
<keyword evidence="3" id="KW-1185">Reference proteome</keyword>
<dbReference type="Gene3D" id="1.10.10.10">
    <property type="entry name" value="Winged helix-like DNA-binding domain superfamily/Winged helix DNA-binding domain"/>
    <property type="match status" value="1"/>
</dbReference>
<evidence type="ECO:0000259" key="1">
    <source>
        <dbReference type="Pfam" id="PF21982"/>
    </source>
</evidence>
<sequence length="74" mass="7857">DPPARGAAAQDPEPDPEQVARTIALRQLSAAPRSRAQLADAMARKDVPEAVAEAVLDRFTEVGLVDDAAYAEML</sequence>
<organism evidence="2 3">
    <name type="scientific">Georgenia halotolerans</name>
    <dbReference type="NCBI Taxonomy" id="3028317"/>
    <lineage>
        <taxon>Bacteria</taxon>
        <taxon>Bacillati</taxon>
        <taxon>Actinomycetota</taxon>
        <taxon>Actinomycetes</taxon>
        <taxon>Micrococcales</taxon>
        <taxon>Bogoriellaceae</taxon>
        <taxon>Georgenia</taxon>
    </lineage>
</organism>
<dbReference type="Pfam" id="PF21982">
    <property type="entry name" value="RecX_HTH1"/>
    <property type="match status" value="1"/>
</dbReference>
<name>A0ABT5TT07_9MICO</name>
<evidence type="ECO:0000313" key="3">
    <source>
        <dbReference type="Proteomes" id="UP001165561"/>
    </source>
</evidence>
<accession>A0ABT5TT07</accession>
<feature type="non-terminal residue" evidence="2">
    <location>
        <position position="1"/>
    </location>
</feature>
<proteinExistence type="predicted"/>